<dbReference type="NCBIfam" id="TIGR00590">
    <property type="entry name" value="pcna"/>
    <property type="match status" value="2"/>
</dbReference>
<protein>
    <recommendedName>
        <fullName evidence="3">DNA sliding clamp PCNA</fullName>
    </recommendedName>
</protein>
<sequence>MSVAATKFPTFFEMRLDKATFFKDLLEEISDRFSKAYFVFSDKGLDVRVVDSSGYMHVALVAVAVFYYYLCDRAVSVGLSLDDMAIAFRGANNDDILTIKAVDDCFNMVTFTFETPNGVIWDYDFNCVDINHGPLEIMEIPESDYEAIVRIPSAMFIGICNKLSSFGERGTVIILVDKERVVLRPGKSLELKNCLQADPNCCRVIAYFFKCKIWLVEMKVRVSLTFDLRSMNFLSKASTLSDQVTICLSNMEPAVFQYEIKGMGYIRYYLSPFPGLSKEDEMQLFPTFSEMRLDKATFFKNLLEVISDLFSEAYFNFSDKGLDVQAVDSSGIALVALLPDKAFNHYRCNHALSMGLSLADMAKAFRCTNNDDILTIKAVDDCFNMVTFTFEMPNGVICDYDFNCVDIDDGPLEIKQTPESEYQATVRIPSAMFMDICNDLSSLAERGTVVTILVDKEHVEFFAGEKARSSRMFCRPTQTVVKNGSCLCQSAPSMVMFVSMQPKERVSLTLDLRSVNFSKASTLSDQVTISLSSKLLALFEYKIENMGCIRYYLSPMIEMQNEGDEMHQIWAASDITRTDD</sequence>
<dbReference type="GO" id="GO:0030337">
    <property type="term" value="F:DNA polymerase processivity factor activity"/>
    <property type="evidence" value="ECO:0007669"/>
    <property type="project" value="InterPro"/>
</dbReference>
<evidence type="ECO:0000256" key="1">
    <source>
        <dbReference type="ARBA" id="ARBA00010462"/>
    </source>
</evidence>
<dbReference type="Pfam" id="PF02747">
    <property type="entry name" value="PCNA_C"/>
    <property type="match status" value="2"/>
</dbReference>
<evidence type="ECO:0000313" key="8">
    <source>
        <dbReference type="Proteomes" id="UP001054889"/>
    </source>
</evidence>
<dbReference type="GO" id="GO:0043626">
    <property type="term" value="C:PCNA complex"/>
    <property type="evidence" value="ECO:0007669"/>
    <property type="project" value="TreeGrafter"/>
</dbReference>
<dbReference type="CDD" id="cd00577">
    <property type="entry name" value="PCNA"/>
    <property type="match status" value="2"/>
</dbReference>
<dbReference type="Gene3D" id="3.70.10.10">
    <property type="match status" value="2"/>
</dbReference>
<feature type="domain" description="Proliferating cell nuclear antigen PCNA C-terminal" evidence="6">
    <location>
        <begin position="418"/>
        <end position="555"/>
    </location>
</feature>
<keyword evidence="2 4" id="KW-0238">DNA-binding</keyword>
<dbReference type="PRINTS" id="PR00339">
    <property type="entry name" value="PCNACYCLIN"/>
</dbReference>
<keyword evidence="3" id="KW-0539">Nucleus</keyword>
<accession>A0AAV5FPQ5</accession>
<dbReference type="GO" id="GO:0006298">
    <property type="term" value="P:mismatch repair"/>
    <property type="evidence" value="ECO:0007669"/>
    <property type="project" value="TreeGrafter"/>
</dbReference>
<evidence type="ECO:0000256" key="4">
    <source>
        <dbReference type="RuleBase" id="RU003671"/>
    </source>
</evidence>
<feature type="domain" description="Proliferating cell nuclear antigen PCNA C-terminal" evidence="6">
    <location>
        <begin position="140"/>
        <end position="272"/>
    </location>
</feature>
<organism evidence="7 8">
    <name type="scientific">Eleusine coracana subsp. coracana</name>
    <dbReference type="NCBI Taxonomy" id="191504"/>
    <lineage>
        <taxon>Eukaryota</taxon>
        <taxon>Viridiplantae</taxon>
        <taxon>Streptophyta</taxon>
        <taxon>Embryophyta</taxon>
        <taxon>Tracheophyta</taxon>
        <taxon>Spermatophyta</taxon>
        <taxon>Magnoliopsida</taxon>
        <taxon>Liliopsida</taxon>
        <taxon>Poales</taxon>
        <taxon>Poaceae</taxon>
        <taxon>PACMAD clade</taxon>
        <taxon>Chloridoideae</taxon>
        <taxon>Cynodonteae</taxon>
        <taxon>Eleusininae</taxon>
        <taxon>Eleusine</taxon>
    </lineage>
</organism>
<dbReference type="PANTHER" id="PTHR11352:SF0">
    <property type="entry name" value="PROLIFERATING CELL NUCLEAR ANTIGEN"/>
    <property type="match status" value="1"/>
</dbReference>
<dbReference type="InterPro" id="IPR000730">
    <property type="entry name" value="Pr_cel_nuc_antig"/>
</dbReference>
<comment type="subcellular location">
    <subcellularLocation>
        <location evidence="3">Nucleus</location>
    </subcellularLocation>
</comment>
<dbReference type="InterPro" id="IPR046938">
    <property type="entry name" value="DNA_clamp_sf"/>
</dbReference>
<keyword evidence="4" id="KW-0235">DNA replication</keyword>
<dbReference type="GO" id="GO:0003677">
    <property type="term" value="F:DNA binding"/>
    <property type="evidence" value="ECO:0007669"/>
    <property type="project" value="UniProtKB-KW"/>
</dbReference>
<dbReference type="Pfam" id="PF00705">
    <property type="entry name" value="PCNA_N"/>
    <property type="match status" value="2"/>
</dbReference>
<dbReference type="GO" id="GO:0006272">
    <property type="term" value="P:leading strand elongation"/>
    <property type="evidence" value="ECO:0007669"/>
    <property type="project" value="TreeGrafter"/>
</dbReference>
<evidence type="ECO:0000256" key="3">
    <source>
        <dbReference type="RuleBase" id="RU000641"/>
    </source>
</evidence>
<dbReference type="AlphaFoldDB" id="A0AAV5FPQ5"/>
<evidence type="ECO:0000259" key="5">
    <source>
        <dbReference type="Pfam" id="PF00705"/>
    </source>
</evidence>
<reference evidence="7" key="2">
    <citation type="submission" date="2021-12" db="EMBL/GenBank/DDBJ databases">
        <title>Resequencing data analysis of finger millet.</title>
        <authorList>
            <person name="Hatakeyama M."/>
            <person name="Aluri S."/>
            <person name="Balachadran M.T."/>
            <person name="Sivarajan S.R."/>
            <person name="Poveda L."/>
            <person name="Shimizu-Inatsugi R."/>
            <person name="Schlapbach R."/>
            <person name="Sreeman S.M."/>
            <person name="Shimizu K.K."/>
        </authorList>
    </citation>
    <scope>NUCLEOTIDE SEQUENCE</scope>
</reference>
<evidence type="ECO:0000259" key="6">
    <source>
        <dbReference type="Pfam" id="PF02747"/>
    </source>
</evidence>
<dbReference type="PANTHER" id="PTHR11352">
    <property type="entry name" value="PROLIFERATING CELL NUCLEAR ANTIGEN"/>
    <property type="match status" value="1"/>
</dbReference>
<gene>
    <name evidence="7" type="primary">gb25853</name>
    <name evidence="7" type="ORF">PR202_gb25853</name>
</gene>
<keyword evidence="8" id="KW-1185">Reference proteome</keyword>
<dbReference type="InterPro" id="IPR022649">
    <property type="entry name" value="Pr_cel_nuc_antig_C"/>
</dbReference>
<evidence type="ECO:0000313" key="7">
    <source>
        <dbReference type="EMBL" id="GJN36947.1"/>
    </source>
</evidence>
<dbReference type="SUPFAM" id="SSF55979">
    <property type="entry name" value="DNA clamp"/>
    <property type="match status" value="4"/>
</dbReference>
<comment type="similarity">
    <text evidence="1 4">Belongs to the PCNA family.</text>
</comment>
<dbReference type="GO" id="GO:0006275">
    <property type="term" value="P:regulation of DNA replication"/>
    <property type="evidence" value="ECO:0007669"/>
    <property type="project" value="InterPro"/>
</dbReference>
<comment type="function">
    <text evidence="3">This protein is an auxiliary protein of DNA polymerase delta and is involved in the control of eukaryotic DNA replication by increasing the polymerase's processivity during elongation of the leading strand.</text>
</comment>
<dbReference type="EMBL" id="BQKI01000091">
    <property type="protein sequence ID" value="GJN36947.1"/>
    <property type="molecule type" value="Genomic_DNA"/>
</dbReference>
<feature type="domain" description="Proliferating cell nuclear antigen PCNA N-terminal" evidence="5">
    <location>
        <begin position="290"/>
        <end position="408"/>
    </location>
</feature>
<dbReference type="InterPro" id="IPR022648">
    <property type="entry name" value="Pr_cel_nuc_antig_N"/>
</dbReference>
<proteinExistence type="inferred from homology"/>
<name>A0AAV5FPQ5_ELECO</name>
<evidence type="ECO:0000256" key="2">
    <source>
        <dbReference type="ARBA" id="ARBA00023125"/>
    </source>
</evidence>
<dbReference type="Proteomes" id="UP001054889">
    <property type="component" value="Unassembled WGS sequence"/>
</dbReference>
<dbReference type="GO" id="GO:0019985">
    <property type="term" value="P:translesion synthesis"/>
    <property type="evidence" value="ECO:0007669"/>
    <property type="project" value="TreeGrafter"/>
</dbReference>
<feature type="domain" description="Proliferating cell nuclear antigen PCNA N-terminal" evidence="5">
    <location>
        <begin position="12"/>
        <end position="131"/>
    </location>
</feature>
<reference evidence="7" key="1">
    <citation type="journal article" date="2018" name="DNA Res.">
        <title>Multiple hybrid de novo genome assembly of finger millet, an orphan allotetraploid crop.</title>
        <authorList>
            <person name="Hatakeyama M."/>
            <person name="Aluri S."/>
            <person name="Balachadran M.T."/>
            <person name="Sivarajan S.R."/>
            <person name="Patrignani A."/>
            <person name="Gruter S."/>
            <person name="Poveda L."/>
            <person name="Shimizu-Inatsugi R."/>
            <person name="Baeten J."/>
            <person name="Francoijs K.J."/>
            <person name="Nataraja K.N."/>
            <person name="Reddy Y.A.N."/>
            <person name="Phadnis S."/>
            <person name="Ravikumar R.L."/>
            <person name="Schlapbach R."/>
            <person name="Sreeman S.M."/>
            <person name="Shimizu K.K."/>
        </authorList>
    </citation>
    <scope>NUCLEOTIDE SEQUENCE</scope>
</reference>
<comment type="caution">
    <text evidence="7">The sequence shown here is derived from an EMBL/GenBank/DDBJ whole genome shotgun (WGS) entry which is preliminary data.</text>
</comment>